<sequence>MNAPAQNLCIAALLLLLGWTTAPWSMAQEPPDPAALEIDADGLEIRGLVVLRISEELLDRMLASDIDKQGKVDMCVVGVRATGPSHTVGVADVEPKPDRDDAAFRITVEGESHARTSGRSGPAIVNSRSVTTWKVDKVVRFDKGRFLTEPGTIESHTRLGSAGIGSTLPGLRGEVVRRLGTRRELKLRPAATRSVNRQTSENILAEVDESIDEKVENLNANIESRAVLERLLPLLDTAAVQLSTNSKCIHLAFQGMDDTTGIICPLHRLDPAETELWINTSLLPTPIATVPDLPNGAAKWIGGQLQELGLPEIAVSPIGGLGGETSLTLHLVDDWIVLRTELPESNEPVGTTE</sequence>
<organism evidence="2 3">
    <name type="scientific">Aeoliella straminimaris</name>
    <dbReference type="NCBI Taxonomy" id="2954799"/>
    <lineage>
        <taxon>Bacteria</taxon>
        <taxon>Pseudomonadati</taxon>
        <taxon>Planctomycetota</taxon>
        <taxon>Planctomycetia</taxon>
        <taxon>Pirellulales</taxon>
        <taxon>Lacipirellulaceae</taxon>
        <taxon>Aeoliella</taxon>
    </lineage>
</organism>
<evidence type="ECO:0000313" key="2">
    <source>
        <dbReference type="EMBL" id="MCO6045644.1"/>
    </source>
</evidence>
<gene>
    <name evidence="2" type="ORF">NG895_17235</name>
</gene>
<feature type="chain" id="PRO_5040958234" evidence="1">
    <location>
        <begin position="28"/>
        <end position="353"/>
    </location>
</feature>
<evidence type="ECO:0000256" key="1">
    <source>
        <dbReference type="SAM" id="SignalP"/>
    </source>
</evidence>
<name>A0A9X2JK04_9BACT</name>
<proteinExistence type="predicted"/>
<evidence type="ECO:0000313" key="3">
    <source>
        <dbReference type="Proteomes" id="UP001155241"/>
    </source>
</evidence>
<accession>A0A9X2JK04</accession>
<comment type="caution">
    <text evidence="2">The sequence shown here is derived from an EMBL/GenBank/DDBJ whole genome shotgun (WGS) entry which is preliminary data.</text>
</comment>
<feature type="signal peptide" evidence="1">
    <location>
        <begin position="1"/>
        <end position="27"/>
    </location>
</feature>
<dbReference type="RefSeq" id="WP_252853759.1">
    <property type="nucleotide sequence ID" value="NZ_JAMXLR010000061.1"/>
</dbReference>
<protein>
    <submittedName>
        <fullName evidence="2">Uncharacterized protein</fullName>
    </submittedName>
</protein>
<dbReference type="Proteomes" id="UP001155241">
    <property type="component" value="Unassembled WGS sequence"/>
</dbReference>
<keyword evidence="3" id="KW-1185">Reference proteome</keyword>
<dbReference type="AlphaFoldDB" id="A0A9X2JK04"/>
<reference evidence="2" key="1">
    <citation type="submission" date="2022-06" db="EMBL/GenBank/DDBJ databases">
        <title>Aeoliella straminimaris, a novel planctomycete from sediments.</title>
        <authorList>
            <person name="Vitorino I.R."/>
            <person name="Lage O.M."/>
        </authorList>
    </citation>
    <scope>NUCLEOTIDE SEQUENCE</scope>
    <source>
        <strain evidence="2">ICT_H6.2</strain>
    </source>
</reference>
<keyword evidence="1" id="KW-0732">Signal</keyword>
<dbReference type="EMBL" id="JAMXLR010000061">
    <property type="protein sequence ID" value="MCO6045644.1"/>
    <property type="molecule type" value="Genomic_DNA"/>
</dbReference>